<sequence>MNGLEGMFEMESGGLSFNEALDLLGIQELNTGSDVDGCSYLSNTASLATDAQDAFLSMLNAQMQNNSPSKEVSPELHALCRDLDFFQATGELPIPSHRQGTSDANSQPLQVVDTHVDPPQPTLEGSNQTEGEQTSNALCCDLDFFRATGELPNPYHQQGTSDANPRPLQVVDAHVANAFSGYHTPQPTLEPSNQTEGEQTSNEDATDSLFGDSPASVSSESVDDATRLGTSASDYHQESEPEINAGIDVSQTQSTQILNVGPEYQPASVRPGPQPESNRRSPPGLSTSPSLTPPEPLPITPPDFIPRPGTVAPDWSSVDTRAAEVGRGEKRKRVEESPSSRTHGNVAPNNIERPIINRSHNAAAHALPVQTIPMTLGGDQSSNRGVIQNPHSSRFAPAPSQPSTSHAVVDQRQPMSTPPVSPTFSTLYPHIPSSHTSQVSSSSTSLPAQQSNHNTSVLYPLNPLGSYNLQYVPTMGPSGLHQQSQINPPQVQGQYNNYTGSMNWGGAPVRGTQATSSQLHTPYPNVTSPQATAEPDPPVNTLRIHFEDGSGMRSSRNPHKRSPYAKMKKSDIPTFVICRWKDTPESAECRRHITFEERTAHFEQFHRAFPGSTVCKWVKCGRSFEKSRLVKHFNSHHHPYCRLYCTYCDQGFQEERGLNNHLSSCTAKLQAERRLGRAVAGPSGQSRDGGEDIHRNKRRCV</sequence>
<accession>A0A9W9AUF4</accession>
<dbReference type="AlphaFoldDB" id="A0A9W9AUF4"/>
<dbReference type="EMBL" id="JAOTPV010000001">
    <property type="protein sequence ID" value="KAJ4490804.1"/>
    <property type="molecule type" value="Genomic_DNA"/>
</dbReference>
<feature type="region of interest" description="Disordered" evidence="1">
    <location>
        <begin position="263"/>
        <end position="350"/>
    </location>
</feature>
<feature type="compositionally biased region" description="Polar residues" evidence="1">
    <location>
        <begin position="183"/>
        <end position="203"/>
    </location>
</feature>
<evidence type="ECO:0000313" key="2">
    <source>
        <dbReference type="EMBL" id="KAJ4490804.1"/>
    </source>
</evidence>
<feature type="compositionally biased region" description="Pro residues" evidence="1">
    <location>
        <begin position="291"/>
        <end position="305"/>
    </location>
</feature>
<evidence type="ECO:0000313" key="3">
    <source>
        <dbReference type="Proteomes" id="UP001150266"/>
    </source>
</evidence>
<dbReference type="OrthoDB" id="2930104at2759"/>
<feature type="compositionally biased region" description="Polar residues" evidence="1">
    <location>
        <begin position="378"/>
        <end position="392"/>
    </location>
</feature>
<comment type="caution">
    <text evidence="2">The sequence shown here is derived from an EMBL/GenBank/DDBJ whole genome shotgun (WGS) entry which is preliminary data.</text>
</comment>
<evidence type="ECO:0000256" key="1">
    <source>
        <dbReference type="SAM" id="MobiDB-lite"/>
    </source>
</evidence>
<feature type="compositionally biased region" description="Polar residues" evidence="1">
    <location>
        <begin position="123"/>
        <end position="133"/>
    </location>
</feature>
<gene>
    <name evidence="2" type="ORF">J3R30DRAFT_137351</name>
</gene>
<protein>
    <submittedName>
        <fullName evidence="2">Uncharacterized protein</fullName>
    </submittedName>
</protein>
<feature type="compositionally biased region" description="Polar residues" evidence="1">
    <location>
        <begin position="98"/>
        <end position="109"/>
    </location>
</feature>
<feature type="region of interest" description="Disordered" evidence="1">
    <location>
        <begin position="94"/>
        <end position="133"/>
    </location>
</feature>
<feature type="region of interest" description="Disordered" evidence="1">
    <location>
        <begin position="180"/>
        <end position="225"/>
    </location>
</feature>
<feature type="region of interest" description="Disordered" evidence="1">
    <location>
        <begin position="374"/>
        <end position="451"/>
    </location>
</feature>
<feature type="compositionally biased region" description="Low complexity" evidence="1">
    <location>
        <begin position="280"/>
        <end position="290"/>
    </location>
</feature>
<feature type="region of interest" description="Disordered" evidence="1">
    <location>
        <begin position="677"/>
        <end position="701"/>
    </location>
</feature>
<feature type="compositionally biased region" description="Basic and acidic residues" evidence="1">
    <location>
        <begin position="321"/>
        <end position="338"/>
    </location>
</feature>
<organism evidence="2 3">
    <name type="scientific">Lentinula aciculospora</name>
    <dbReference type="NCBI Taxonomy" id="153920"/>
    <lineage>
        <taxon>Eukaryota</taxon>
        <taxon>Fungi</taxon>
        <taxon>Dikarya</taxon>
        <taxon>Basidiomycota</taxon>
        <taxon>Agaricomycotina</taxon>
        <taxon>Agaricomycetes</taxon>
        <taxon>Agaricomycetidae</taxon>
        <taxon>Agaricales</taxon>
        <taxon>Marasmiineae</taxon>
        <taxon>Omphalotaceae</taxon>
        <taxon>Lentinula</taxon>
    </lineage>
</organism>
<name>A0A9W9AUF4_9AGAR</name>
<feature type="compositionally biased region" description="Low complexity" evidence="1">
    <location>
        <begin position="433"/>
        <end position="451"/>
    </location>
</feature>
<reference evidence="2" key="1">
    <citation type="submission" date="2022-08" db="EMBL/GenBank/DDBJ databases">
        <title>A Global Phylogenomic Analysis of the Shiitake Genus Lentinula.</title>
        <authorList>
            <consortium name="DOE Joint Genome Institute"/>
            <person name="Sierra-Patev S."/>
            <person name="Min B."/>
            <person name="Naranjo-Ortiz M."/>
            <person name="Looney B."/>
            <person name="Konkel Z."/>
            <person name="Slot J.C."/>
            <person name="Sakamoto Y."/>
            <person name="Steenwyk J.L."/>
            <person name="Rokas A."/>
            <person name="Carro J."/>
            <person name="Camarero S."/>
            <person name="Ferreira P."/>
            <person name="Molpeceres G."/>
            <person name="Ruiz-Duenas F.J."/>
            <person name="Serrano A."/>
            <person name="Henrissat B."/>
            <person name="Drula E."/>
            <person name="Hughes K.W."/>
            <person name="Mata J.L."/>
            <person name="Ishikawa N.K."/>
            <person name="Vargas-Isla R."/>
            <person name="Ushijima S."/>
            <person name="Smith C.A."/>
            <person name="Ahrendt S."/>
            <person name="Andreopoulos W."/>
            <person name="He G."/>
            <person name="Labutti K."/>
            <person name="Lipzen A."/>
            <person name="Ng V."/>
            <person name="Riley R."/>
            <person name="Sandor L."/>
            <person name="Barry K."/>
            <person name="Martinez A.T."/>
            <person name="Xiao Y."/>
            <person name="Gibbons J.G."/>
            <person name="Terashima K."/>
            <person name="Grigoriev I.V."/>
            <person name="Hibbett D.S."/>
        </authorList>
    </citation>
    <scope>NUCLEOTIDE SEQUENCE</scope>
    <source>
        <strain evidence="2">JLM2183</strain>
    </source>
</reference>
<dbReference type="Proteomes" id="UP001150266">
    <property type="component" value="Unassembled WGS sequence"/>
</dbReference>
<proteinExistence type="predicted"/>
<keyword evidence="3" id="KW-1185">Reference proteome</keyword>